<feature type="transmembrane region" description="Helical" evidence="1">
    <location>
        <begin position="34"/>
        <end position="53"/>
    </location>
</feature>
<comment type="caution">
    <text evidence="2">The sequence shown here is derived from an EMBL/GenBank/DDBJ whole genome shotgun (WGS) entry which is preliminary data.</text>
</comment>
<feature type="transmembrane region" description="Helical" evidence="1">
    <location>
        <begin position="59"/>
        <end position="82"/>
    </location>
</feature>
<keyword evidence="1" id="KW-0472">Membrane</keyword>
<dbReference type="Proteomes" id="UP001278766">
    <property type="component" value="Unassembled WGS sequence"/>
</dbReference>
<evidence type="ECO:0000256" key="1">
    <source>
        <dbReference type="SAM" id="Phobius"/>
    </source>
</evidence>
<name>A0AAE0LVA6_9PEZI</name>
<accession>A0AAE0LVA6</accession>
<sequence>MAHASGQPSISVLPPSSFPISAGISGRIRQTAKGWGWVTISFFFSFFLPRNLLEVVVGSSWAGGVNFLFSCQLLGGFVGYLAG</sequence>
<proteinExistence type="predicted"/>
<keyword evidence="3" id="KW-1185">Reference proteome</keyword>
<dbReference type="GeneID" id="87839941"/>
<dbReference type="EMBL" id="JAUEPN010000002">
    <property type="protein sequence ID" value="KAK3298174.1"/>
    <property type="molecule type" value="Genomic_DNA"/>
</dbReference>
<organism evidence="2 3">
    <name type="scientific">Chaetomium fimeti</name>
    <dbReference type="NCBI Taxonomy" id="1854472"/>
    <lineage>
        <taxon>Eukaryota</taxon>
        <taxon>Fungi</taxon>
        <taxon>Dikarya</taxon>
        <taxon>Ascomycota</taxon>
        <taxon>Pezizomycotina</taxon>
        <taxon>Sordariomycetes</taxon>
        <taxon>Sordariomycetidae</taxon>
        <taxon>Sordariales</taxon>
        <taxon>Chaetomiaceae</taxon>
        <taxon>Chaetomium</taxon>
    </lineage>
</organism>
<gene>
    <name evidence="2" type="ORF">B0H64DRAFT_384352</name>
</gene>
<keyword evidence="1" id="KW-0812">Transmembrane</keyword>
<dbReference type="RefSeq" id="XP_062661688.1">
    <property type="nucleotide sequence ID" value="XM_062802993.1"/>
</dbReference>
<keyword evidence="1" id="KW-1133">Transmembrane helix</keyword>
<protein>
    <submittedName>
        <fullName evidence="2">Uncharacterized protein</fullName>
    </submittedName>
</protein>
<evidence type="ECO:0000313" key="3">
    <source>
        <dbReference type="Proteomes" id="UP001278766"/>
    </source>
</evidence>
<evidence type="ECO:0000313" key="2">
    <source>
        <dbReference type="EMBL" id="KAK3298174.1"/>
    </source>
</evidence>
<reference evidence="2" key="1">
    <citation type="journal article" date="2023" name="Mol. Phylogenet. Evol.">
        <title>Genome-scale phylogeny and comparative genomics of the fungal order Sordariales.</title>
        <authorList>
            <person name="Hensen N."/>
            <person name="Bonometti L."/>
            <person name="Westerberg I."/>
            <person name="Brannstrom I.O."/>
            <person name="Guillou S."/>
            <person name="Cros-Aarteil S."/>
            <person name="Calhoun S."/>
            <person name="Haridas S."/>
            <person name="Kuo A."/>
            <person name="Mondo S."/>
            <person name="Pangilinan J."/>
            <person name="Riley R."/>
            <person name="LaButti K."/>
            <person name="Andreopoulos B."/>
            <person name="Lipzen A."/>
            <person name="Chen C."/>
            <person name="Yan M."/>
            <person name="Daum C."/>
            <person name="Ng V."/>
            <person name="Clum A."/>
            <person name="Steindorff A."/>
            <person name="Ohm R.A."/>
            <person name="Martin F."/>
            <person name="Silar P."/>
            <person name="Natvig D.O."/>
            <person name="Lalanne C."/>
            <person name="Gautier V."/>
            <person name="Ament-Velasquez S.L."/>
            <person name="Kruys A."/>
            <person name="Hutchinson M.I."/>
            <person name="Powell A.J."/>
            <person name="Barry K."/>
            <person name="Miller A.N."/>
            <person name="Grigoriev I.V."/>
            <person name="Debuchy R."/>
            <person name="Gladieux P."/>
            <person name="Hiltunen Thoren M."/>
            <person name="Johannesson H."/>
        </authorList>
    </citation>
    <scope>NUCLEOTIDE SEQUENCE</scope>
    <source>
        <strain evidence="2">CBS 168.71</strain>
    </source>
</reference>
<dbReference type="AlphaFoldDB" id="A0AAE0LVA6"/>
<reference evidence="2" key="2">
    <citation type="submission" date="2023-06" db="EMBL/GenBank/DDBJ databases">
        <authorList>
            <consortium name="Lawrence Berkeley National Laboratory"/>
            <person name="Haridas S."/>
            <person name="Hensen N."/>
            <person name="Bonometti L."/>
            <person name="Westerberg I."/>
            <person name="Brannstrom I.O."/>
            <person name="Guillou S."/>
            <person name="Cros-Aarteil S."/>
            <person name="Calhoun S."/>
            <person name="Kuo A."/>
            <person name="Mondo S."/>
            <person name="Pangilinan J."/>
            <person name="Riley R."/>
            <person name="Labutti K."/>
            <person name="Andreopoulos B."/>
            <person name="Lipzen A."/>
            <person name="Chen C."/>
            <person name="Yanf M."/>
            <person name="Daum C."/>
            <person name="Ng V."/>
            <person name="Clum A."/>
            <person name="Steindorff A."/>
            <person name="Ohm R."/>
            <person name="Martin F."/>
            <person name="Silar P."/>
            <person name="Natvig D."/>
            <person name="Lalanne C."/>
            <person name="Gautier V."/>
            <person name="Ament-Velasquez S.L."/>
            <person name="Kruys A."/>
            <person name="Hutchinson M.I."/>
            <person name="Powell A.J."/>
            <person name="Barry K."/>
            <person name="Miller A.N."/>
            <person name="Grigoriev I.V."/>
            <person name="Debuchy R."/>
            <person name="Gladieux P."/>
            <person name="Thoren M.H."/>
            <person name="Johannesson H."/>
        </authorList>
    </citation>
    <scope>NUCLEOTIDE SEQUENCE</scope>
    <source>
        <strain evidence="2">CBS 168.71</strain>
    </source>
</reference>